<evidence type="ECO:0000313" key="4">
    <source>
        <dbReference type="Proteomes" id="UP000245880"/>
    </source>
</evidence>
<dbReference type="GO" id="GO:0000160">
    <property type="term" value="P:phosphorelay signal transduction system"/>
    <property type="evidence" value="ECO:0007669"/>
    <property type="project" value="InterPro"/>
</dbReference>
<evidence type="ECO:0000259" key="2">
    <source>
        <dbReference type="PROSITE" id="PS50110"/>
    </source>
</evidence>
<dbReference type="Proteomes" id="UP000245880">
    <property type="component" value="Unassembled WGS sequence"/>
</dbReference>
<dbReference type="PANTHER" id="PTHR44520">
    <property type="entry name" value="RESPONSE REGULATOR RCP1-RELATED"/>
    <property type="match status" value="1"/>
</dbReference>
<dbReference type="Pfam" id="PF00072">
    <property type="entry name" value="Response_reg"/>
    <property type="match status" value="1"/>
</dbReference>
<dbReference type="AlphaFoldDB" id="A0A316AJ62"/>
<dbReference type="OrthoDB" id="1524091at2"/>
<evidence type="ECO:0000256" key="1">
    <source>
        <dbReference type="PROSITE-ProRule" id="PRU00169"/>
    </source>
</evidence>
<proteinExistence type="predicted"/>
<dbReference type="SMART" id="SM00448">
    <property type="entry name" value="REC"/>
    <property type="match status" value="1"/>
</dbReference>
<feature type="domain" description="Response regulatory" evidence="2">
    <location>
        <begin position="6"/>
        <end position="131"/>
    </location>
</feature>
<reference evidence="3 4" key="1">
    <citation type="submission" date="2018-03" db="EMBL/GenBank/DDBJ databases">
        <title>Genomic Encyclopedia of Archaeal and Bacterial Type Strains, Phase II (KMG-II): from individual species to whole genera.</title>
        <authorList>
            <person name="Goeker M."/>
        </authorList>
    </citation>
    <scope>NUCLEOTIDE SEQUENCE [LARGE SCALE GENOMIC DNA]</scope>
    <source>
        <strain evidence="3 4">DSM 100346</strain>
    </source>
</reference>
<dbReference type="Gene3D" id="3.40.50.2300">
    <property type="match status" value="1"/>
</dbReference>
<dbReference type="SUPFAM" id="SSF52172">
    <property type="entry name" value="CheY-like"/>
    <property type="match status" value="1"/>
</dbReference>
<gene>
    <name evidence="3" type="ORF">CLV98_10745</name>
</gene>
<protein>
    <submittedName>
        <fullName evidence="3">Response regulator receiver domain-containing protein</fullName>
    </submittedName>
</protein>
<organism evidence="3 4">
    <name type="scientific">Dyadobacter jejuensis</name>
    <dbReference type="NCBI Taxonomy" id="1082580"/>
    <lineage>
        <taxon>Bacteria</taxon>
        <taxon>Pseudomonadati</taxon>
        <taxon>Bacteroidota</taxon>
        <taxon>Cytophagia</taxon>
        <taxon>Cytophagales</taxon>
        <taxon>Spirosomataceae</taxon>
        <taxon>Dyadobacter</taxon>
    </lineage>
</organism>
<sequence length="132" mass="15310">MKIATHFILIDDSSFDLFIYEKLLLKSGMALSVQKYFSAKEAFNWIKNNAENMPESVILLDLQMPDMNGFEFVDEYSGLPAETKEKIDIFMLSSTIDNRDIERVKSNPYILDLLSKPLDIEMLHTNLLRLKK</sequence>
<feature type="modified residue" description="4-aspartylphosphate" evidence="1">
    <location>
        <position position="61"/>
    </location>
</feature>
<dbReference type="InterPro" id="IPR052893">
    <property type="entry name" value="TCS_response_regulator"/>
</dbReference>
<dbReference type="PROSITE" id="PS50110">
    <property type="entry name" value="RESPONSE_REGULATORY"/>
    <property type="match status" value="1"/>
</dbReference>
<evidence type="ECO:0000313" key="3">
    <source>
        <dbReference type="EMBL" id="PWJ57338.1"/>
    </source>
</evidence>
<keyword evidence="4" id="KW-1185">Reference proteome</keyword>
<dbReference type="InterPro" id="IPR001789">
    <property type="entry name" value="Sig_transdc_resp-reg_receiver"/>
</dbReference>
<dbReference type="InterPro" id="IPR011006">
    <property type="entry name" value="CheY-like_superfamily"/>
</dbReference>
<comment type="caution">
    <text evidence="3">The sequence shown here is derived from an EMBL/GenBank/DDBJ whole genome shotgun (WGS) entry which is preliminary data.</text>
</comment>
<dbReference type="PANTHER" id="PTHR44520:SF2">
    <property type="entry name" value="RESPONSE REGULATOR RCP1"/>
    <property type="match status" value="1"/>
</dbReference>
<accession>A0A316AJ62</accession>
<name>A0A316AJ62_9BACT</name>
<dbReference type="EMBL" id="QGDT01000007">
    <property type="protein sequence ID" value="PWJ57338.1"/>
    <property type="molecule type" value="Genomic_DNA"/>
</dbReference>
<dbReference type="RefSeq" id="WP_109674996.1">
    <property type="nucleotide sequence ID" value="NZ_QGDT01000007.1"/>
</dbReference>
<keyword evidence="1" id="KW-0597">Phosphoprotein</keyword>